<dbReference type="SUPFAM" id="SSF144232">
    <property type="entry name" value="HIT/MYND zinc finger-like"/>
    <property type="match status" value="1"/>
</dbReference>
<evidence type="ECO:0000313" key="7">
    <source>
        <dbReference type="Proteomes" id="UP000054270"/>
    </source>
</evidence>
<dbReference type="GO" id="GO:0008270">
    <property type="term" value="F:zinc ion binding"/>
    <property type="evidence" value="ECO:0007669"/>
    <property type="project" value="UniProtKB-KW"/>
</dbReference>
<keyword evidence="1" id="KW-0479">Metal-binding</keyword>
<keyword evidence="2 4" id="KW-0863">Zinc-finger</keyword>
<evidence type="ECO:0000256" key="1">
    <source>
        <dbReference type="ARBA" id="ARBA00022723"/>
    </source>
</evidence>
<dbReference type="Pfam" id="PF01753">
    <property type="entry name" value="zf-MYND"/>
    <property type="match status" value="1"/>
</dbReference>
<dbReference type="Gene3D" id="6.10.140.2220">
    <property type="match status" value="1"/>
</dbReference>
<dbReference type="PROSITE" id="PS50865">
    <property type="entry name" value="ZF_MYND_2"/>
    <property type="match status" value="1"/>
</dbReference>
<dbReference type="OrthoDB" id="2831360at2759"/>
<keyword evidence="3" id="KW-0862">Zinc</keyword>
<name>A0A0D2KQX2_HYPSF</name>
<accession>A0A0D2KQX2</accession>
<feature type="domain" description="MYND-type" evidence="5">
    <location>
        <begin position="14"/>
        <end position="56"/>
    </location>
</feature>
<evidence type="ECO:0000256" key="4">
    <source>
        <dbReference type="PROSITE-ProRule" id="PRU00134"/>
    </source>
</evidence>
<evidence type="ECO:0000313" key="6">
    <source>
        <dbReference type="EMBL" id="KJA17037.1"/>
    </source>
</evidence>
<evidence type="ECO:0000259" key="5">
    <source>
        <dbReference type="PROSITE" id="PS50865"/>
    </source>
</evidence>
<sequence>MSHHDVSSTPVPTGSRCGNPQCRLAGDFRRCGRCKMRSYCSTACQQLDWSLHRQWCTPSSEASHDERLITKYHAKHRNLYIAFVLEAFDFFTHFHHLDGDNQTAFNRTNVYFLHVLLTRVENPGRGRHNKLEFSAAKVRSVYELGDRRESLQQRLESRFPSILIGYTVFEPLSEVRVTTITMQFEWPPSNIQRPGMDNVLRAIYDSEAALQAAGRA</sequence>
<dbReference type="AlphaFoldDB" id="A0A0D2KQX2"/>
<protein>
    <recommendedName>
        <fullName evidence="5">MYND-type domain-containing protein</fullName>
    </recommendedName>
</protein>
<dbReference type="Proteomes" id="UP000054270">
    <property type="component" value="Unassembled WGS sequence"/>
</dbReference>
<organism evidence="6 7">
    <name type="scientific">Hypholoma sublateritium (strain FD-334 SS-4)</name>
    <dbReference type="NCBI Taxonomy" id="945553"/>
    <lineage>
        <taxon>Eukaryota</taxon>
        <taxon>Fungi</taxon>
        <taxon>Dikarya</taxon>
        <taxon>Basidiomycota</taxon>
        <taxon>Agaricomycotina</taxon>
        <taxon>Agaricomycetes</taxon>
        <taxon>Agaricomycetidae</taxon>
        <taxon>Agaricales</taxon>
        <taxon>Agaricineae</taxon>
        <taxon>Strophariaceae</taxon>
        <taxon>Hypholoma</taxon>
    </lineage>
</organism>
<dbReference type="PROSITE" id="PS01360">
    <property type="entry name" value="ZF_MYND_1"/>
    <property type="match status" value="1"/>
</dbReference>
<dbReference type="EMBL" id="KN817610">
    <property type="protein sequence ID" value="KJA17037.1"/>
    <property type="molecule type" value="Genomic_DNA"/>
</dbReference>
<dbReference type="STRING" id="945553.A0A0D2KQX2"/>
<proteinExistence type="predicted"/>
<gene>
    <name evidence="6" type="ORF">HYPSUDRAFT_206493</name>
</gene>
<evidence type="ECO:0000256" key="2">
    <source>
        <dbReference type="ARBA" id="ARBA00022771"/>
    </source>
</evidence>
<dbReference type="InterPro" id="IPR002893">
    <property type="entry name" value="Znf_MYND"/>
</dbReference>
<reference evidence="7" key="1">
    <citation type="submission" date="2014-04" db="EMBL/GenBank/DDBJ databases">
        <title>Evolutionary Origins and Diversification of the Mycorrhizal Mutualists.</title>
        <authorList>
            <consortium name="DOE Joint Genome Institute"/>
            <consortium name="Mycorrhizal Genomics Consortium"/>
            <person name="Kohler A."/>
            <person name="Kuo A."/>
            <person name="Nagy L.G."/>
            <person name="Floudas D."/>
            <person name="Copeland A."/>
            <person name="Barry K.W."/>
            <person name="Cichocki N."/>
            <person name="Veneault-Fourrey C."/>
            <person name="LaButti K."/>
            <person name="Lindquist E.A."/>
            <person name="Lipzen A."/>
            <person name="Lundell T."/>
            <person name="Morin E."/>
            <person name="Murat C."/>
            <person name="Riley R."/>
            <person name="Ohm R."/>
            <person name="Sun H."/>
            <person name="Tunlid A."/>
            <person name="Henrissat B."/>
            <person name="Grigoriev I.V."/>
            <person name="Hibbett D.S."/>
            <person name="Martin F."/>
        </authorList>
    </citation>
    <scope>NUCLEOTIDE SEQUENCE [LARGE SCALE GENOMIC DNA]</scope>
    <source>
        <strain evidence="7">FD-334 SS-4</strain>
    </source>
</reference>
<evidence type="ECO:0000256" key="3">
    <source>
        <dbReference type="ARBA" id="ARBA00022833"/>
    </source>
</evidence>
<keyword evidence="7" id="KW-1185">Reference proteome</keyword>